<reference evidence="2 3" key="1">
    <citation type="submission" date="2019-03" db="EMBL/GenBank/DDBJ databases">
        <title>Genomic Encyclopedia of Type Strains, Phase IV (KMG-IV): sequencing the most valuable type-strain genomes for metagenomic binning, comparative biology and taxonomic classification.</title>
        <authorList>
            <person name="Goeker M."/>
        </authorList>
    </citation>
    <scope>NUCLEOTIDE SEQUENCE [LARGE SCALE GENOMIC DNA]</scope>
    <source>
        <strain evidence="2 3">DSM 5604</strain>
    </source>
</reference>
<keyword evidence="3" id="KW-1185">Reference proteome</keyword>
<gene>
    <name evidence="2" type="ORF">C8D85_0758</name>
</gene>
<comment type="caution">
    <text evidence="2">The sequence shown here is derived from an EMBL/GenBank/DDBJ whole genome shotgun (WGS) entry which is preliminary data.</text>
</comment>
<dbReference type="EMBL" id="SNZA01000001">
    <property type="protein sequence ID" value="TDR15394.1"/>
    <property type="molecule type" value="Genomic_DNA"/>
</dbReference>
<dbReference type="RefSeq" id="WP_133560010.1">
    <property type="nucleotide sequence ID" value="NZ_JAJGNH010000020.1"/>
</dbReference>
<name>A0A4R6XCU5_9GAMM</name>
<dbReference type="PROSITE" id="PS50801">
    <property type="entry name" value="STAS"/>
    <property type="match status" value="1"/>
</dbReference>
<evidence type="ECO:0000313" key="3">
    <source>
        <dbReference type="Proteomes" id="UP000295729"/>
    </source>
</evidence>
<evidence type="ECO:0000313" key="2">
    <source>
        <dbReference type="EMBL" id="TDR15394.1"/>
    </source>
</evidence>
<dbReference type="SUPFAM" id="SSF52091">
    <property type="entry name" value="SpoIIaa-like"/>
    <property type="match status" value="1"/>
</dbReference>
<proteinExistence type="predicted"/>
<evidence type="ECO:0000259" key="1">
    <source>
        <dbReference type="PROSITE" id="PS50801"/>
    </source>
</evidence>
<dbReference type="Gene3D" id="3.30.750.24">
    <property type="entry name" value="STAS domain"/>
    <property type="match status" value="1"/>
</dbReference>
<protein>
    <submittedName>
        <fullName evidence="2">ABC-type transporter Mla MlaB component</fullName>
    </submittedName>
</protein>
<dbReference type="InterPro" id="IPR036513">
    <property type="entry name" value="STAS_dom_sf"/>
</dbReference>
<feature type="domain" description="STAS" evidence="1">
    <location>
        <begin position="1"/>
        <end position="90"/>
    </location>
</feature>
<dbReference type="AlphaFoldDB" id="A0A4R6XCU5"/>
<dbReference type="Pfam" id="PF13466">
    <property type="entry name" value="STAS_2"/>
    <property type="match status" value="1"/>
</dbReference>
<dbReference type="InterPro" id="IPR002645">
    <property type="entry name" value="STAS_dom"/>
</dbReference>
<dbReference type="OrthoDB" id="6107036at2"/>
<accession>A0A4R6XCU5</accession>
<sequence length="90" mass="10083">MELQTADAVWRLAGRYDATELLKIKKSLVGVKCSSDQSLDLSGLESMNAPIIALLIEIRRSGKALTLLGCRAEFKEMFKLYGVQKIFQFD</sequence>
<dbReference type="InterPro" id="IPR058548">
    <property type="entry name" value="MlaB-like_STAS"/>
</dbReference>
<dbReference type="Proteomes" id="UP000295729">
    <property type="component" value="Unassembled WGS sequence"/>
</dbReference>
<organism evidence="2 3">
    <name type="scientific">Marinomonas communis</name>
    <dbReference type="NCBI Taxonomy" id="28254"/>
    <lineage>
        <taxon>Bacteria</taxon>
        <taxon>Pseudomonadati</taxon>
        <taxon>Pseudomonadota</taxon>
        <taxon>Gammaproteobacteria</taxon>
        <taxon>Oceanospirillales</taxon>
        <taxon>Oceanospirillaceae</taxon>
        <taxon>Marinomonas</taxon>
    </lineage>
</organism>